<comment type="caution">
    <text evidence="2">The sequence shown here is derived from an EMBL/GenBank/DDBJ whole genome shotgun (WGS) entry which is preliminary data.</text>
</comment>
<gene>
    <name evidence="2" type="ORF">I8J30_00490</name>
</gene>
<dbReference type="SMART" id="SM00871">
    <property type="entry name" value="AraC_E_bind"/>
    <property type="match status" value="1"/>
</dbReference>
<evidence type="ECO:0000313" key="3">
    <source>
        <dbReference type="Proteomes" id="UP000673394"/>
    </source>
</evidence>
<dbReference type="EMBL" id="JAGKSP010000001">
    <property type="protein sequence ID" value="MBP3961177.1"/>
    <property type="molecule type" value="Genomic_DNA"/>
</dbReference>
<dbReference type="InterPro" id="IPR011256">
    <property type="entry name" value="Reg_factor_effector_dom_sf"/>
</dbReference>
<proteinExistence type="predicted"/>
<protein>
    <submittedName>
        <fullName evidence="2">Effector binding domain-containing protein</fullName>
    </submittedName>
</protein>
<evidence type="ECO:0000259" key="1">
    <source>
        <dbReference type="SMART" id="SM00871"/>
    </source>
</evidence>
<dbReference type="Pfam" id="PF14526">
    <property type="entry name" value="Cass2"/>
    <property type="match status" value="1"/>
</dbReference>
<evidence type="ECO:0000313" key="2">
    <source>
        <dbReference type="EMBL" id="MBP3961177.1"/>
    </source>
</evidence>
<dbReference type="InterPro" id="IPR010499">
    <property type="entry name" value="AraC_E-bd"/>
</dbReference>
<dbReference type="RefSeq" id="WP_210654470.1">
    <property type="nucleotide sequence ID" value="NZ_JAGKSP010000001.1"/>
</dbReference>
<accession>A0ABS5C5B4</accession>
<dbReference type="Gene3D" id="3.20.80.10">
    <property type="entry name" value="Regulatory factor, effector binding domain"/>
    <property type="match status" value="1"/>
</dbReference>
<sequence length="149" mass="16895">MNSIDDVQEVALPERHYVGMAITSVFANHDPKRIEQHLKAFIARRFEIKHLVDAGSYVCPSFASDQLFTYLSCMEVHALPAVPEGMIGFTIPAQRYVKVRVEQGDPYELLHAYIKAKGLGNNKRGLSLEVYQVHKPLWPSEVDVYIPLL</sequence>
<reference evidence="2 3" key="1">
    <citation type="submission" date="2021-04" db="EMBL/GenBank/DDBJ databases">
        <title>Paenibacillus sp. DLE-14 whole genome sequence.</title>
        <authorList>
            <person name="Ham Y.J."/>
        </authorList>
    </citation>
    <scope>NUCLEOTIDE SEQUENCE [LARGE SCALE GENOMIC DNA]</scope>
    <source>
        <strain evidence="2 3">DLE-14</strain>
    </source>
</reference>
<dbReference type="Proteomes" id="UP000673394">
    <property type="component" value="Unassembled WGS sequence"/>
</dbReference>
<organism evidence="2 3">
    <name type="scientific">Paenibacillus lignilyticus</name>
    <dbReference type="NCBI Taxonomy" id="1172615"/>
    <lineage>
        <taxon>Bacteria</taxon>
        <taxon>Bacillati</taxon>
        <taxon>Bacillota</taxon>
        <taxon>Bacilli</taxon>
        <taxon>Bacillales</taxon>
        <taxon>Paenibacillaceae</taxon>
        <taxon>Paenibacillus</taxon>
    </lineage>
</organism>
<name>A0ABS5C5B4_9BACL</name>
<feature type="domain" description="AraC effector-binding" evidence="1">
    <location>
        <begin position="5"/>
        <end position="149"/>
    </location>
</feature>
<dbReference type="SUPFAM" id="SSF55136">
    <property type="entry name" value="Probable bacterial effector-binding domain"/>
    <property type="match status" value="1"/>
</dbReference>
<dbReference type="InterPro" id="IPR029441">
    <property type="entry name" value="Cass2"/>
</dbReference>
<keyword evidence="3" id="KW-1185">Reference proteome</keyword>